<dbReference type="EMBL" id="JARKIB010000044">
    <property type="protein sequence ID" value="KAJ7757576.1"/>
    <property type="molecule type" value="Genomic_DNA"/>
</dbReference>
<protein>
    <recommendedName>
        <fullName evidence="1">F-box domain-containing protein</fullName>
    </recommendedName>
</protein>
<organism evidence="2 3">
    <name type="scientific">Mycena metata</name>
    <dbReference type="NCBI Taxonomy" id="1033252"/>
    <lineage>
        <taxon>Eukaryota</taxon>
        <taxon>Fungi</taxon>
        <taxon>Dikarya</taxon>
        <taxon>Basidiomycota</taxon>
        <taxon>Agaricomycotina</taxon>
        <taxon>Agaricomycetes</taxon>
        <taxon>Agaricomycetidae</taxon>
        <taxon>Agaricales</taxon>
        <taxon>Marasmiineae</taxon>
        <taxon>Mycenaceae</taxon>
        <taxon>Mycena</taxon>
    </lineage>
</organism>
<dbReference type="AlphaFoldDB" id="A0AAD7J9M2"/>
<dbReference type="Gene3D" id="1.20.1280.50">
    <property type="match status" value="1"/>
</dbReference>
<feature type="domain" description="F-box" evidence="1">
    <location>
        <begin position="57"/>
        <end position="117"/>
    </location>
</feature>
<dbReference type="Proteomes" id="UP001215598">
    <property type="component" value="Unassembled WGS sequence"/>
</dbReference>
<dbReference type="Pfam" id="PF12937">
    <property type="entry name" value="F-box-like"/>
    <property type="match status" value="1"/>
</dbReference>
<comment type="caution">
    <text evidence="2">The sequence shown here is derived from an EMBL/GenBank/DDBJ whole genome shotgun (WGS) entry which is preliminary data.</text>
</comment>
<sequence>MLPANVDLRTHLANIEALIAALEQRDVDTELSSRLNALEDVWWPIQHQLDNIIYPVLTLPPEILSNIFMECLHTPPALEDSQKYGPNLNLAPLLPLQVCRTWREIALSTPGLWDSLHVDLDRLIRVPRDVRLPYPEIERIIADWFGRAGACPLTLSLCCELRRTSANGTHGILHPFVQRLQSLYLRVPSLELSTRSQSRVPLKLFSTAPRLH</sequence>
<evidence type="ECO:0000313" key="2">
    <source>
        <dbReference type="EMBL" id="KAJ7757576.1"/>
    </source>
</evidence>
<reference evidence="2" key="1">
    <citation type="submission" date="2023-03" db="EMBL/GenBank/DDBJ databases">
        <title>Massive genome expansion in bonnet fungi (Mycena s.s.) driven by repeated elements and novel gene families across ecological guilds.</title>
        <authorList>
            <consortium name="Lawrence Berkeley National Laboratory"/>
            <person name="Harder C.B."/>
            <person name="Miyauchi S."/>
            <person name="Viragh M."/>
            <person name="Kuo A."/>
            <person name="Thoen E."/>
            <person name="Andreopoulos B."/>
            <person name="Lu D."/>
            <person name="Skrede I."/>
            <person name="Drula E."/>
            <person name="Henrissat B."/>
            <person name="Morin E."/>
            <person name="Kohler A."/>
            <person name="Barry K."/>
            <person name="LaButti K."/>
            <person name="Morin E."/>
            <person name="Salamov A."/>
            <person name="Lipzen A."/>
            <person name="Mereny Z."/>
            <person name="Hegedus B."/>
            <person name="Baldrian P."/>
            <person name="Stursova M."/>
            <person name="Weitz H."/>
            <person name="Taylor A."/>
            <person name="Grigoriev I.V."/>
            <person name="Nagy L.G."/>
            <person name="Martin F."/>
            <person name="Kauserud H."/>
        </authorList>
    </citation>
    <scope>NUCLEOTIDE SEQUENCE</scope>
    <source>
        <strain evidence="2">CBHHK182m</strain>
    </source>
</reference>
<dbReference type="InterPro" id="IPR001810">
    <property type="entry name" value="F-box_dom"/>
</dbReference>
<keyword evidence="3" id="KW-1185">Reference proteome</keyword>
<accession>A0AAD7J9M2</accession>
<name>A0AAD7J9M2_9AGAR</name>
<evidence type="ECO:0000313" key="3">
    <source>
        <dbReference type="Proteomes" id="UP001215598"/>
    </source>
</evidence>
<gene>
    <name evidence="2" type="ORF">B0H16DRAFT_1314453</name>
</gene>
<evidence type="ECO:0000259" key="1">
    <source>
        <dbReference type="Pfam" id="PF12937"/>
    </source>
</evidence>
<proteinExistence type="predicted"/>